<organism evidence="3">
    <name type="scientific">Micromonospora carbonacea</name>
    <dbReference type="NCBI Taxonomy" id="47853"/>
    <lineage>
        <taxon>Bacteria</taxon>
        <taxon>Bacillati</taxon>
        <taxon>Actinomycetota</taxon>
        <taxon>Actinomycetes</taxon>
        <taxon>Micromonosporales</taxon>
        <taxon>Micromonosporaceae</taxon>
        <taxon>Micromonospora</taxon>
    </lineage>
</organism>
<evidence type="ECO:0000256" key="1">
    <source>
        <dbReference type="SAM" id="MobiDB-lite"/>
    </source>
</evidence>
<dbReference type="CDD" id="cd00093">
    <property type="entry name" value="HTH_XRE"/>
    <property type="match status" value="1"/>
</dbReference>
<feature type="compositionally biased region" description="Basic and acidic residues" evidence="1">
    <location>
        <begin position="295"/>
        <end position="329"/>
    </location>
</feature>
<feature type="region of interest" description="Disordered" evidence="1">
    <location>
        <begin position="280"/>
        <end position="329"/>
    </location>
</feature>
<name>A0A7D6C7N7_9ACTN</name>
<feature type="domain" description="HTH cro/C1-type" evidence="2">
    <location>
        <begin position="33"/>
        <end position="84"/>
    </location>
</feature>
<gene>
    <name evidence="3" type="ORF">HZU44_08785</name>
</gene>
<dbReference type="GO" id="GO:0003677">
    <property type="term" value="F:DNA binding"/>
    <property type="evidence" value="ECO:0007669"/>
    <property type="project" value="InterPro"/>
</dbReference>
<dbReference type="PANTHER" id="PTHR35010:SF2">
    <property type="entry name" value="BLL4672 PROTEIN"/>
    <property type="match status" value="1"/>
</dbReference>
<dbReference type="Gene3D" id="1.10.260.40">
    <property type="entry name" value="lambda repressor-like DNA-binding domains"/>
    <property type="match status" value="1"/>
</dbReference>
<dbReference type="InterPro" id="IPR001387">
    <property type="entry name" value="Cro/C1-type_HTH"/>
</dbReference>
<protein>
    <submittedName>
        <fullName evidence="3">Helix-turn-helix domain-containing protein</fullName>
    </submittedName>
</protein>
<dbReference type="SMART" id="SM00530">
    <property type="entry name" value="HTH_XRE"/>
    <property type="match status" value="1"/>
</dbReference>
<dbReference type="PANTHER" id="PTHR35010">
    <property type="entry name" value="BLL4672 PROTEIN-RELATED"/>
    <property type="match status" value="1"/>
</dbReference>
<dbReference type="Pfam" id="PF17765">
    <property type="entry name" value="MLTR_LBD"/>
    <property type="match status" value="1"/>
</dbReference>
<dbReference type="PROSITE" id="PS50943">
    <property type="entry name" value="HTH_CROC1"/>
    <property type="match status" value="1"/>
</dbReference>
<dbReference type="SUPFAM" id="SSF47413">
    <property type="entry name" value="lambda repressor-like DNA-binding domains"/>
    <property type="match status" value="1"/>
</dbReference>
<evidence type="ECO:0000259" key="2">
    <source>
        <dbReference type="PROSITE" id="PS50943"/>
    </source>
</evidence>
<reference evidence="3" key="1">
    <citation type="submission" date="2020-08" db="EMBL/GenBank/DDBJ databases">
        <title>A bifunctional nitrone conjugated secondary metabolite targeting the ribosome.</title>
        <authorList>
            <person name="Limbrick E.M."/>
            <person name="Graf M."/>
            <person name="Derewacz D.K."/>
            <person name="Nguyen F."/>
            <person name="Spraggins J.M."/>
            <person name="Wieland M."/>
            <person name="Ynigez-Gutierrez A.E."/>
            <person name="Reisman B.J."/>
            <person name="Zinshteyn B."/>
            <person name="McCulloch K."/>
            <person name="Iverson T.M."/>
            <person name="Green R."/>
            <person name="Wilson D.N."/>
            <person name="Bachmann B.O."/>
        </authorList>
    </citation>
    <scope>NUCLEOTIDE SEQUENCE</scope>
    <source>
        <strain evidence="3">Africana</strain>
    </source>
</reference>
<dbReference type="EMBL" id="CP058905">
    <property type="protein sequence ID" value="QLK00127.1"/>
    <property type="molecule type" value="Genomic_DNA"/>
</dbReference>
<dbReference type="InterPro" id="IPR041413">
    <property type="entry name" value="MLTR_LBD"/>
</dbReference>
<evidence type="ECO:0000313" key="3">
    <source>
        <dbReference type="EMBL" id="QLK00127.1"/>
    </source>
</evidence>
<dbReference type="InterPro" id="IPR010982">
    <property type="entry name" value="Lambda_DNA-bd_dom_sf"/>
</dbReference>
<proteinExistence type="predicted"/>
<dbReference type="AlphaFoldDB" id="A0A7D6C7N7"/>
<accession>A0A7D6C7N7</accession>
<sequence>MSHPYARELGDFLRARRSRLRPSDVGLEPGGRRKVTGLRREELALLAGLSTDYYQRMEQGREVRPSDGVLDALAGALGLDDEERRHLFVLAHAARRPIPVRMDHGPEQVPDSTRRLLRVLDTPAVVLGRHLDLLAWNPMARALLGDPDAYPPDRLNMLLLMFDDTLTGERSCPGWERQVLDYIGMMRAAVATDPTHPRATAIVGELSIRSAEFRRLWARHDVRESVSGTKTFKVPEVGDIVLYWDTYPLPGNPGPVMLVFTAEPGSADADRLQLLASLHAPANGRPPHAEPSNTTHERRPTSRRAVDSRRPIGETARREDQSTGRARAE</sequence>
<dbReference type="Pfam" id="PF13560">
    <property type="entry name" value="HTH_31"/>
    <property type="match status" value="1"/>
</dbReference>
<dbReference type="Gene3D" id="3.30.450.180">
    <property type="match status" value="1"/>
</dbReference>